<dbReference type="EMBL" id="CP045875">
    <property type="protein sequence ID" value="QGG47418.1"/>
    <property type="molecule type" value="Genomic_DNA"/>
</dbReference>
<accession>A0A5Q2MXP2</accession>
<gene>
    <name evidence="1" type="ORF">FTV88_1271</name>
</gene>
<organism evidence="1 2">
    <name type="scientific">Heliorestis convoluta</name>
    <dbReference type="NCBI Taxonomy" id="356322"/>
    <lineage>
        <taxon>Bacteria</taxon>
        <taxon>Bacillati</taxon>
        <taxon>Bacillota</taxon>
        <taxon>Clostridia</taxon>
        <taxon>Eubacteriales</taxon>
        <taxon>Heliobacteriaceae</taxon>
        <taxon>Heliorestis</taxon>
    </lineage>
</organism>
<evidence type="ECO:0000313" key="1">
    <source>
        <dbReference type="EMBL" id="QGG47418.1"/>
    </source>
</evidence>
<protein>
    <submittedName>
        <fullName evidence="1">Uncharacterized protein</fullName>
    </submittedName>
</protein>
<dbReference type="KEGG" id="hcv:FTV88_1271"/>
<proteinExistence type="predicted"/>
<sequence>MKAQSFEMLERITIIEKKKPHPKRGNCNILLKSSLKVFFFDVNVA</sequence>
<dbReference type="AlphaFoldDB" id="A0A5Q2MXP2"/>
<dbReference type="Proteomes" id="UP000366051">
    <property type="component" value="Chromosome"/>
</dbReference>
<keyword evidence="2" id="KW-1185">Reference proteome</keyword>
<reference evidence="2" key="1">
    <citation type="submission" date="2019-11" db="EMBL/GenBank/DDBJ databases">
        <title>Genome sequence of Heliorestis convoluta strain HH, an alkaliphilic and minimalistic phototrophic bacterium from a soda lake in Egypt.</title>
        <authorList>
            <person name="Dewey E.D."/>
            <person name="Stokes L.M."/>
            <person name="Burchell B.M."/>
            <person name="Shaffer K.N."/>
            <person name="Huntington A.M."/>
            <person name="Baker J.M."/>
            <person name="Nadendla S."/>
            <person name="Giglio M.G."/>
            <person name="Touchman J.W."/>
            <person name="Blankenship R.E."/>
            <person name="Madigan M.T."/>
            <person name="Sattley W.M."/>
        </authorList>
    </citation>
    <scope>NUCLEOTIDE SEQUENCE [LARGE SCALE GENOMIC DNA]</scope>
    <source>
        <strain evidence="2">HH</strain>
    </source>
</reference>
<name>A0A5Q2MXP2_9FIRM</name>
<evidence type="ECO:0000313" key="2">
    <source>
        <dbReference type="Proteomes" id="UP000366051"/>
    </source>
</evidence>